<dbReference type="Gene3D" id="3.40.50.1820">
    <property type="entry name" value="alpha/beta hydrolase"/>
    <property type="match status" value="1"/>
</dbReference>
<evidence type="ECO:0000313" key="4">
    <source>
        <dbReference type="Proteomes" id="UP001153069"/>
    </source>
</evidence>
<dbReference type="EMBL" id="CAICTM010001093">
    <property type="protein sequence ID" value="CAB9520345.1"/>
    <property type="molecule type" value="Genomic_DNA"/>
</dbReference>
<proteinExistence type="predicted"/>
<sequence>MGNFDFNNIIAEINLIASRFAALGIRVFTIYKGLEPLIDRAPYGPCSEHADALKWLENRTGAFVNQTCIEYQDRERCWYTYVSERAVSRRNNVPLIVDLHGAGGCASLPSLGSGTIVDTAGLVVAWPQGIKKPLPYVPWIIPELILDVLGLSVTSWNDGTGLFGAELAGVDDVGFLEIMIAEILARSNPDYGVNIARARIYMIGHSNGATMAQRFALQSEPGVLAGVVAISGSGMPQDPMWVPGGEVSDNYRSTSIALVAGSKDKVVPFGERRGPLAGAMASFDGWARLNDCEDDSRFIYDFEYYRKYIYTDCRDGNEVVLYEVKGQGHHPFKKGIEAFQIASLNTIPECPFRGIPTFSECDCALSTKVDSTAMAWEFIVQFAS</sequence>
<dbReference type="Proteomes" id="UP001153069">
    <property type="component" value="Unassembled WGS sequence"/>
</dbReference>
<keyword evidence="4" id="KW-1185">Reference proteome</keyword>
<dbReference type="InterPro" id="IPR029058">
    <property type="entry name" value="AB_hydrolase_fold"/>
</dbReference>
<dbReference type="InterPro" id="IPR050955">
    <property type="entry name" value="Plant_Biomass_Hydrol_Est"/>
</dbReference>
<dbReference type="SUPFAM" id="SSF53474">
    <property type="entry name" value="alpha/beta-Hydrolases"/>
    <property type="match status" value="1"/>
</dbReference>
<keyword evidence="1" id="KW-0732">Signal</keyword>
<dbReference type="AlphaFoldDB" id="A0A9N8HPR2"/>
<organism evidence="3 4">
    <name type="scientific">Seminavis robusta</name>
    <dbReference type="NCBI Taxonomy" id="568900"/>
    <lineage>
        <taxon>Eukaryota</taxon>
        <taxon>Sar</taxon>
        <taxon>Stramenopiles</taxon>
        <taxon>Ochrophyta</taxon>
        <taxon>Bacillariophyta</taxon>
        <taxon>Bacillariophyceae</taxon>
        <taxon>Bacillariophycidae</taxon>
        <taxon>Naviculales</taxon>
        <taxon>Naviculaceae</taxon>
        <taxon>Seminavis</taxon>
    </lineage>
</organism>
<accession>A0A9N8HPR2</accession>
<gene>
    <name evidence="3" type="ORF">SEMRO_1095_G240630.1</name>
</gene>
<evidence type="ECO:0000256" key="1">
    <source>
        <dbReference type="ARBA" id="ARBA00022729"/>
    </source>
</evidence>
<protein>
    <submittedName>
        <fullName evidence="3">Depolymerase</fullName>
    </submittedName>
</protein>
<dbReference type="OrthoDB" id="2425929at2759"/>
<dbReference type="PANTHER" id="PTHR43037:SF5">
    <property type="entry name" value="FERULOYL ESTERASE"/>
    <property type="match status" value="1"/>
</dbReference>
<comment type="caution">
    <text evidence="3">The sequence shown here is derived from an EMBL/GenBank/DDBJ whole genome shotgun (WGS) entry which is preliminary data.</text>
</comment>
<name>A0A9N8HPR2_9STRA</name>
<keyword evidence="2" id="KW-0378">Hydrolase</keyword>
<reference evidence="3" key="1">
    <citation type="submission" date="2020-06" db="EMBL/GenBank/DDBJ databases">
        <authorList>
            <consortium name="Plant Systems Biology data submission"/>
        </authorList>
    </citation>
    <scope>NUCLEOTIDE SEQUENCE</scope>
    <source>
        <strain evidence="3">D6</strain>
    </source>
</reference>
<dbReference type="PANTHER" id="PTHR43037">
    <property type="entry name" value="UNNAMED PRODUCT-RELATED"/>
    <property type="match status" value="1"/>
</dbReference>
<dbReference type="GO" id="GO:0016787">
    <property type="term" value="F:hydrolase activity"/>
    <property type="evidence" value="ECO:0007669"/>
    <property type="project" value="UniProtKB-KW"/>
</dbReference>
<evidence type="ECO:0000256" key="2">
    <source>
        <dbReference type="ARBA" id="ARBA00022801"/>
    </source>
</evidence>
<evidence type="ECO:0000313" key="3">
    <source>
        <dbReference type="EMBL" id="CAB9520345.1"/>
    </source>
</evidence>